<dbReference type="AlphaFoldDB" id="A0A9P4PAT3"/>
<sequence length="379" mass="42329">MLIRAFLLAILSWCCAVTALSFGNDFNGTVPSILGLTNLSYATDSSQIESGYADGIVNTDYHQPWPLVKMYKKSVHLIRYCFADQASKDALGCSLTAAMNLWLHALGGEPSEATGYNLNFVQAFAHGEIQFCYAEGTYDARTAQGTWNWKLLNLQDTLVVAYRPIDENGNKPSTSASLGYTPASVLFPWQNAQARHYMQISDKKDVVRIAHELGHVFGLLHEHQRSDRDVLLDYRPENIAGYAEALAAAVKDNVPEAEARKKLREDVSFCLKYNFRGSAYVKNANQPAPIIGDPSQGPLDFDFDSIMIYPSDAQTDTAACRADLSRCPIVRRAGQDQAGKPKFEYIPARDKPSKRDAEFVRKHYAWRDEEVAVKRKRGE</sequence>
<dbReference type="SUPFAM" id="SSF55486">
    <property type="entry name" value="Metalloproteases ('zincins'), catalytic domain"/>
    <property type="match status" value="2"/>
</dbReference>
<dbReference type="EMBL" id="MU001505">
    <property type="protein sequence ID" value="KAF2441595.1"/>
    <property type="molecule type" value="Genomic_DNA"/>
</dbReference>
<gene>
    <name evidence="3" type="ORF">P171DRAFT_475081</name>
</gene>
<dbReference type="Pfam" id="PF01400">
    <property type="entry name" value="Astacin"/>
    <property type="match status" value="1"/>
</dbReference>
<feature type="signal peptide" evidence="1">
    <location>
        <begin position="1"/>
        <end position="19"/>
    </location>
</feature>
<keyword evidence="4" id="KW-1185">Reference proteome</keyword>
<evidence type="ECO:0000313" key="3">
    <source>
        <dbReference type="EMBL" id="KAF2441595.1"/>
    </source>
</evidence>
<feature type="chain" id="PRO_5040465468" description="Peptidase M12A domain-containing protein" evidence="1">
    <location>
        <begin position="20"/>
        <end position="379"/>
    </location>
</feature>
<evidence type="ECO:0000259" key="2">
    <source>
        <dbReference type="Pfam" id="PF01400"/>
    </source>
</evidence>
<keyword evidence="1" id="KW-0732">Signal</keyword>
<evidence type="ECO:0000256" key="1">
    <source>
        <dbReference type="SAM" id="SignalP"/>
    </source>
</evidence>
<dbReference type="GO" id="GO:0006508">
    <property type="term" value="P:proteolysis"/>
    <property type="evidence" value="ECO:0007669"/>
    <property type="project" value="InterPro"/>
</dbReference>
<dbReference type="Proteomes" id="UP000799764">
    <property type="component" value="Unassembled WGS sequence"/>
</dbReference>
<evidence type="ECO:0000313" key="4">
    <source>
        <dbReference type="Proteomes" id="UP000799764"/>
    </source>
</evidence>
<proteinExistence type="predicted"/>
<organism evidence="3 4">
    <name type="scientific">Karstenula rhodostoma CBS 690.94</name>
    <dbReference type="NCBI Taxonomy" id="1392251"/>
    <lineage>
        <taxon>Eukaryota</taxon>
        <taxon>Fungi</taxon>
        <taxon>Dikarya</taxon>
        <taxon>Ascomycota</taxon>
        <taxon>Pezizomycotina</taxon>
        <taxon>Dothideomycetes</taxon>
        <taxon>Pleosporomycetidae</taxon>
        <taxon>Pleosporales</taxon>
        <taxon>Massarineae</taxon>
        <taxon>Didymosphaeriaceae</taxon>
        <taxon>Karstenula</taxon>
    </lineage>
</organism>
<feature type="domain" description="Peptidase M12A" evidence="2">
    <location>
        <begin position="208"/>
        <end position="241"/>
    </location>
</feature>
<dbReference type="OrthoDB" id="291007at2759"/>
<dbReference type="InterPro" id="IPR001506">
    <property type="entry name" value="Peptidase_M12A"/>
</dbReference>
<comment type="caution">
    <text evidence="3">The sequence shown here is derived from an EMBL/GenBank/DDBJ whole genome shotgun (WGS) entry which is preliminary data.</text>
</comment>
<dbReference type="Gene3D" id="3.40.390.10">
    <property type="entry name" value="Collagenase (Catalytic Domain)"/>
    <property type="match status" value="1"/>
</dbReference>
<accession>A0A9P4PAT3</accession>
<dbReference type="GO" id="GO:0004222">
    <property type="term" value="F:metalloendopeptidase activity"/>
    <property type="evidence" value="ECO:0007669"/>
    <property type="project" value="InterPro"/>
</dbReference>
<reference evidence="3" key="1">
    <citation type="journal article" date="2020" name="Stud. Mycol.">
        <title>101 Dothideomycetes genomes: a test case for predicting lifestyles and emergence of pathogens.</title>
        <authorList>
            <person name="Haridas S."/>
            <person name="Albert R."/>
            <person name="Binder M."/>
            <person name="Bloem J."/>
            <person name="Labutti K."/>
            <person name="Salamov A."/>
            <person name="Andreopoulos B."/>
            <person name="Baker S."/>
            <person name="Barry K."/>
            <person name="Bills G."/>
            <person name="Bluhm B."/>
            <person name="Cannon C."/>
            <person name="Castanera R."/>
            <person name="Culley D."/>
            <person name="Daum C."/>
            <person name="Ezra D."/>
            <person name="Gonzalez J."/>
            <person name="Henrissat B."/>
            <person name="Kuo A."/>
            <person name="Liang C."/>
            <person name="Lipzen A."/>
            <person name="Lutzoni F."/>
            <person name="Magnuson J."/>
            <person name="Mondo S."/>
            <person name="Nolan M."/>
            <person name="Ohm R."/>
            <person name="Pangilinan J."/>
            <person name="Park H.-J."/>
            <person name="Ramirez L."/>
            <person name="Alfaro M."/>
            <person name="Sun H."/>
            <person name="Tritt A."/>
            <person name="Yoshinaga Y."/>
            <person name="Zwiers L.-H."/>
            <person name="Turgeon B."/>
            <person name="Goodwin S."/>
            <person name="Spatafora J."/>
            <person name="Crous P."/>
            <person name="Grigoriev I."/>
        </authorList>
    </citation>
    <scope>NUCLEOTIDE SEQUENCE</scope>
    <source>
        <strain evidence="3">CBS 690.94</strain>
    </source>
</reference>
<name>A0A9P4PAT3_9PLEO</name>
<dbReference type="InterPro" id="IPR024079">
    <property type="entry name" value="MetalloPept_cat_dom_sf"/>
</dbReference>
<protein>
    <recommendedName>
        <fullName evidence="2">Peptidase M12A domain-containing protein</fullName>
    </recommendedName>
</protein>